<reference evidence="4 5" key="1">
    <citation type="journal article" date="2012" name="PLoS ONE">
        <title>The genome characteristics and predicted function of methyl-group oxidation pathway in the obligate aceticlastic methanogens, Methanosaeta spp.</title>
        <authorList>
            <person name="Zhu J."/>
            <person name="Zheng H."/>
            <person name="Ai G."/>
            <person name="Zhang G."/>
            <person name="Liu D."/>
            <person name="Liu X."/>
            <person name="Dong X."/>
        </authorList>
    </citation>
    <scope>NUCLEOTIDE SEQUENCE [LARGE SCALE GENOMIC DNA]</scope>
    <source>
        <strain evidence="4 5">6Ac</strain>
    </source>
</reference>
<dbReference type="GO" id="GO:0005525">
    <property type="term" value="F:GTP binding"/>
    <property type="evidence" value="ECO:0007669"/>
    <property type="project" value="UniProtKB-KW"/>
</dbReference>
<dbReference type="Gene3D" id="3.60.21.10">
    <property type="match status" value="1"/>
</dbReference>
<dbReference type="HOGENOM" id="CLU_274941_0_0_2"/>
<dbReference type="Pfam" id="PF08477">
    <property type="entry name" value="Roc"/>
    <property type="match status" value="1"/>
</dbReference>
<dbReference type="Pfam" id="PF00149">
    <property type="entry name" value="Metallophos"/>
    <property type="match status" value="1"/>
</dbReference>
<dbReference type="SMART" id="SM00175">
    <property type="entry name" value="RAB"/>
    <property type="match status" value="1"/>
</dbReference>
<dbReference type="NCBIfam" id="TIGR00231">
    <property type="entry name" value="small_GTP"/>
    <property type="match status" value="1"/>
</dbReference>
<dbReference type="Gene3D" id="2.130.10.10">
    <property type="entry name" value="YVTN repeat-like/Quinoprotein amine dehydrogenase"/>
    <property type="match status" value="1"/>
</dbReference>
<keyword evidence="5" id="KW-1185">Reference proteome</keyword>
<dbReference type="InterPro" id="IPR027417">
    <property type="entry name" value="P-loop_NTPase"/>
</dbReference>
<dbReference type="PROSITE" id="PS50294">
    <property type="entry name" value="WD_REPEATS_REGION"/>
    <property type="match status" value="1"/>
</dbReference>
<accession>G7WRG9</accession>
<evidence type="ECO:0000256" key="2">
    <source>
        <dbReference type="ARBA" id="ARBA00023134"/>
    </source>
</evidence>
<proteinExistence type="predicted"/>
<dbReference type="SUPFAM" id="SSF50978">
    <property type="entry name" value="WD40 repeat-like"/>
    <property type="match status" value="1"/>
</dbReference>
<dbReference type="Gene3D" id="3.40.50.300">
    <property type="entry name" value="P-loop containing nucleotide triphosphate hydrolases"/>
    <property type="match status" value="1"/>
</dbReference>
<dbReference type="SMART" id="SM00320">
    <property type="entry name" value="WD40"/>
    <property type="match status" value="3"/>
</dbReference>
<keyword evidence="2" id="KW-0342">GTP-binding</keyword>
<dbReference type="AlphaFoldDB" id="G7WRG9"/>
<sequence length="1163" mass="133716">MTYKIPAGIKLRRKLSAGKKIDRISWSPHGTQLAAELDIGKIKIWDVDNEVADSAKDALPDQIHEWTPWNTECKVDEALFLLDSPFISCEVNSNSDFSGILGRVSVKAINEYEFNYKYIPDLKRFYNFVRHHGKSMIINYAYSSNSSIFASNLFDSNTIDLFETQIKTNLIKRHNLSPIYEREAEEVYIGKYFRTLEGHTDAIVSISFSFDSKFLASMSLDNTIRLWSCDKWETVAIIRELSSGKFRSLIAFNPKFPMLAAVVDGGKVINIWDLDFDELSRIPSAIKTIHYSSAKIVFVGESNAGKSCLSLRLSEDRYEELETTHGTRFWTLLPEQLDPVAVTPPGKKRDVVIWDMGGQNEYRLVHQIFLHDVTLALILFDPTRGQNAFKEVEEWNKRLDKQLSGNKATKILVGTKLDDESTIIDEVELERLIKSCDFEGYYPISSRTGRGISELRAAISKNINWDASSESSRPEFFQIIRDEVENLKGRGKAVISFPDLSKSIRKKYPLKFEIEALDTVLRHLSLQGVVSDTETAIGERMIILHIGEIERYAGSLIIAARNNPRGVPAIEEQILVSPRMSFPGIKEEDRLPRLEERVILECVVQLLIEHGICLQHEGLLIFPTLFKPTVTDRVGSVSHSISLYYDFSGAIDNIYSSLVAWLAISERFGRSRFWEDRAEFEIAGKGACGLRKIDRGSGFAHLDVYFEDRTPQEMRDLFISFVESHLRQYGIEIQERIEITCKCSYHFSEESIRRRISNGNTDIGCPECDVRTTISEGAIKAREIDPDLERKTWALKTEIREKKDKIIEEVKVTFKKTDASQTSLESLWLLHLSDLHFDFKTDPMSQFQPIATDLNNLKESLGFEKLDYLVVSGDLTNHGKPEEFENARQFISSLIMRFGLTAERCIIVPGNHDLDWDEDVYNWINRRLIDTEKLANGRWIRQGDGYLIRNEERYPSRFRSFSENFYHPLVQKEYPLEFKDQCISIPFFDDGIQFIALNSCWEIDEYFPKRSSINQGTLARGLENADRMIRSFSSNKSVLKIAVWHHPVTGNDKIKDDAFLEQLRENGIRVCLHGHVHEDETEIINYLHPKRVYVSGTGSFGAPVCERPESTPRLYSLLEISRDHRVIRIHTRCRQRKGGAWDGWAVWPSESANEKRTYYEIRF</sequence>
<evidence type="ECO:0000256" key="1">
    <source>
        <dbReference type="ARBA" id="ARBA00022741"/>
    </source>
</evidence>
<dbReference type="GO" id="GO:0016787">
    <property type="term" value="F:hydrolase activity"/>
    <property type="evidence" value="ECO:0007669"/>
    <property type="project" value="InterPro"/>
</dbReference>
<dbReference type="InterPro" id="IPR001680">
    <property type="entry name" value="WD40_rpt"/>
</dbReference>
<dbReference type="PROSITE" id="PS50082">
    <property type="entry name" value="WD_REPEATS_2"/>
    <property type="match status" value="1"/>
</dbReference>
<dbReference type="SUPFAM" id="SSF56300">
    <property type="entry name" value="Metallo-dependent phosphatases"/>
    <property type="match status" value="1"/>
</dbReference>
<dbReference type="InterPro" id="IPR015943">
    <property type="entry name" value="WD40/YVTN_repeat-like_dom_sf"/>
</dbReference>
<dbReference type="EMBL" id="CP003117">
    <property type="protein sequence ID" value="AET65710.1"/>
    <property type="molecule type" value="Genomic_DNA"/>
</dbReference>
<protein>
    <recommendedName>
        <fullName evidence="3">Calcineurin-like phosphoesterase domain-containing protein</fullName>
    </recommendedName>
</protein>
<dbReference type="KEGG" id="mhi:Mhar_2360"/>
<name>G7WRG9_METH6</name>
<dbReference type="PRINTS" id="PR00449">
    <property type="entry name" value="RASTRNSFRMNG"/>
</dbReference>
<feature type="domain" description="Calcineurin-like phosphoesterase" evidence="3">
    <location>
        <begin position="829"/>
        <end position="1078"/>
    </location>
</feature>
<dbReference type="PROSITE" id="PS51419">
    <property type="entry name" value="RAB"/>
    <property type="match status" value="1"/>
</dbReference>
<gene>
    <name evidence="4" type="ordered locus">Mhar_2360</name>
</gene>
<dbReference type="Proteomes" id="UP000005877">
    <property type="component" value="Chromosome"/>
</dbReference>
<evidence type="ECO:0000313" key="4">
    <source>
        <dbReference type="EMBL" id="AET65710.1"/>
    </source>
</evidence>
<keyword evidence="1" id="KW-0547">Nucleotide-binding</keyword>
<dbReference type="InterPro" id="IPR004843">
    <property type="entry name" value="Calcineurin-like_PHP"/>
</dbReference>
<dbReference type="PANTHER" id="PTHR47977">
    <property type="entry name" value="RAS-RELATED PROTEIN RAB"/>
    <property type="match status" value="1"/>
</dbReference>
<dbReference type="InterPro" id="IPR050227">
    <property type="entry name" value="Rab"/>
</dbReference>
<dbReference type="PATRIC" id="fig|1110509.7.peg.2609"/>
<dbReference type="InterPro" id="IPR029052">
    <property type="entry name" value="Metallo-depent_PP-like"/>
</dbReference>
<evidence type="ECO:0000313" key="5">
    <source>
        <dbReference type="Proteomes" id="UP000005877"/>
    </source>
</evidence>
<dbReference type="STRING" id="1110509.Mhar_2360"/>
<evidence type="ECO:0000259" key="3">
    <source>
        <dbReference type="Pfam" id="PF00149"/>
    </source>
</evidence>
<organism evidence="4 5">
    <name type="scientific">Methanothrix harundinacea (strain 6Ac)</name>
    <name type="common">Methanosaeta harundinacea</name>
    <dbReference type="NCBI Taxonomy" id="1110509"/>
    <lineage>
        <taxon>Archaea</taxon>
        <taxon>Methanobacteriati</taxon>
        <taxon>Methanobacteriota</taxon>
        <taxon>Stenosarchaea group</taxon>
        <taxon>Methanomicrobia</taxon>
        <taxon>Methanotrichales</taxon>
        <taxon>Methanotrichaceae</taxon>
        <taxon>Methanothrix</taxon>
    </lineage>
</organism>
<dbReference type="InterPro" id="IPR036322">
    <property type="entry name" value="WD40_repeat_dom_sf"/>
</dbReference>
<dbReference type="InterPro" id="IPR005225">
    <property type="entry name" value="Small_GTP-bd"/>
</dbReference>
<dbReference type="Pfam" id="PF00400">
    <property type="entry name" value="WD40"/>
    <property type="match status" value="1"/>
</dbReference>
<dbReference type="SUPFAM" id="SSF52540">
    <property type="entry name" value="P-loop containing nucleoside triphosphate hydrolases"/>
    <property type="match status" value="1"/>
</dbReference>